<feature type="domain" description="PET hydrolase/cutinase-like" evidence="2">
    <location>
        <begin position="21"/>
        <end position="165"/>
    </location>
</feature>
<feature type="chain" id="PRO_5019467325" description="PET hydrolase/cutinase-like domain-containing protein" evidence="1">
    <location>
        <begin position="23"/>
        <end position="319"/>
    </location>
</feature>
<dbReference type="PANTHER" id="PTHR33428">
    <property type="entry name" value="CHLOROPHYLLASE-2, CHLOROPLASTIC"/>
    <property type="match status" value="1"/>
</dbReference>
<dbReference type="PANTHER" id="PTHR33428:SF14">
    <property type="entry name" value="CARBOXYLESTERASE TYPE B DOMAIN-CONTAINING PROTEIN"/>
    <property type="match status" value="1"/>
</dbReference>
<evidence type="ECO:0000259" key="2">
    <source>
        <dbReference type="Pfam" id="PF12740"/>
    </source>
</evidence>
<dbReference type="SUPFAM" id="SSF53474">
    <property type="entry name" value="alpha/beta-Hydrolases"/>
    <property type="match status" value="1"/>
</dbReference>
<proteinExistence type="predicted"/>
<dbReference type="Pfam" id="PF12740">
    <property type="entry name" value="PETase"/>
    <property type="match status" value="1"/>
</dbReference>
<name>A0A430G714_9SPHN</name>
<dbReference type="EMBL" id="QQYZ01000003">
    <property type="protein sequence ID" value="RSY88673.1"/>
    <property type="molecule type" value="Genomic_DNA"/>
</dbReference>
<dbReference type="AlphaFoldDB" id="A0A430G714"/>
<organism evidence="3 4">
    <name type="scientific">Sphingomonas koreensis</name>
    <dbReference type="NCBI Taxonomy" id="93064"/>
    <lineage>
        <taxon>Bacteria</taxon>
        <taxon>Pseudomonadati</taxon>
        <taxon>Pseudomonadota</taxon>
        <taxon>Alphaproteobacteria</taxon>
        <taxon>Sphingomonadales</taxon>
        <taxon>Sphingomonadaceae</taxon>
        <taxon>Sphingomonas</taxon>
    </lineage>
</organism>
<gene>
    <name evidence="3" type="ORF">DAH66_04260</name>
</gene>
<evidence type="ECO:0000256" key="1">
    <source>
        <dbReference type="SAM" id="SignalP"/>
    </source>
</evidence>
<feature type="signal peptide" evidence="1">
    <location>
        <begin position="1"/>
        <end position="22"/>
    </location>
</feature>
<dbReference type="Proteomes" id="UP000287746">
    <property type="component" value="Unassembled WGS sequence"/>
</dbReference>
<evidence type="ECO:0000313" key="3">
    <source>
        <dbReference type="EMBL" id="RSY88673.1"/>
    </source>
</evidence>
<reference evidence="3 4" key="1">
    <citation type="submission" date="2018-07" db="EMBL/GenBank/DDBJ databases">
        <title>Genomic and Epidemiologic Investigation of an Indolent Hospital Outbreak.</title>
        <authorList>
            <person name="Johnson R.C."/>
            <person name="Deming C."/>
            <person name="Conlan S."/>
            <person name="Zellmer C.J."/>
            <person name="Michelin A.V."/>
            <person name="Lee-Lin S."/>
            <person name="Thomas P.J."/>
            <person name="Park M."/>
            <person name="Weingarten R.A."/>
            <person name="Less J."/>
            <person name="Dekker J.P."/>
            <person name="Frank K.M."/>
            <person name="Musser K.A."/>
            <person name="Mcquiston J.R."/>
            <person name="Henderson D.K."/>
            <person name="Lau A.F."/>
            <person name="Palmore T.N."/>
            <person name="Segre J.A."/>
        </authorList>
    </citation>
    <scope>NUCLEOTIDE SEQUENCE [LARGE SCALE GENOMIC DNA]</scope>
    <source>
        <strain evidence="3 4">SK-CDC1_0717</strain>
    </source>
</reference>
<protein>
    <recommendedName>
        <fullName evidence="2">PET hydrolase/cutinase-like domain-containing protein</fullName>
    </recommendedName>
</protein>
<accession>A0A430G714</accession>
<evidence type="ECO:0000313" key="4">
    <source>
        <dbReference type="Proteomes" id="UP000287746"/>
    </source>
</evidence>
<sequence length="319" mass="33503">MKGLSRAIVLASATALAVPAAAQSVPNGPTGTIETKYYANGTFATTQTRSTVACDSKGNQCDVFYPSNITASQERLPLVLWANGTGSTPDNYTYWLKHLASWGFVVVATRDQQTGYGNTVLDSLAWIRTEEANPASPFYHRIDFTKVGAAGHSQGASGAANAMFNSNGVVTTTVTFQLPSQMWCNPADNCLLTPALTGGSGSIFYVSGTADSLIAPDTQNSGTQLNSQTAYYNATPGTMLKAKGLIRNANHNDITGTPGCGLLGFLRSCNNGVYGYLGYPTAWLAWRLKGDAAAGAAFKTGTGEFFTAAAWTGRVSNVP</sequence>
<keyword evidence="1" id="KW-0732">Signal</keyword>
<dbReference type="InterPro" id="IPR029058">
    <property type="entry name" value="AB_hydrolase_fold"/>
</dbReference>
<comment type="caution">
    <text evidence="3">The sequence shown here is derived from an EMBL/GenBank/DDBJ whole genome shotgun (WGS) entry which is preliminary data.</text>
</comment>
<dbReference type="InterPro" id="IPR041127">
    <property type="entry name" value="PET_hydrolase/cutinase-like"/>
</dbReference>
<dbReference type="RefSeq" id="WP_126003720.1">
    <property type="nucleotide sequence ID" value="NZ_QQYZ01000003.1"/>
</dbReference>
<dbReference type="Gene3D" id="3.40.50.1820">
    <property type="entry name" value="alpha/beta hydrolase"/>
    <property type="match status" value="1"/>
</dbReference>